<keyword evidence="2" id="KW-0560">Oxidoreductase</keyword>
<dbReference type="InterPro" id="IPR007138">
    <property type="entry name" value="ABM_dom"/>
</dbReference>
<comment type="caution">
    <text evidence="2">The sequence shown here is derived from an EMBL/GenBank/DDBJ whole genome shotgun (WGS) entry which is preliminary data.</text>
</comment>
<dbReference type="PROSITE" id="PS51725">
    <property type="entry name" value="ABM"/>
    <property type="match status" value="1"/>
</dbReference>
<keyword evidence="2" id="KW-0503">Monooxygenase</keyword>
<dbReference type="AlphaFoldDB" id="A0A364NR75"/>
<feature type="domain" description="ABM" evidence="1">
    <location>
        <begin position="4"/>
        <end position="93"/>
    </location>
</feature>
<evidence type="ECO:0000259" key="1">
    <source>
        <dbReference type="PROSITE" id="PS51725"/>
    </source>
</evidence>
<dbReference type="Pfam" id="PF03992">
    <property type="entry name" value="ABM"/>
    <property type="match status" value="1"/>
</dbReference>
<evidence type="ECO:0000313" key="2">
    <source>
        <dbReference type="EMBL" id="RAU19510.1"/>
    </source>
</evidence>
<reference evidence="2 3" key="1">
    <citation type="submission" date="2018-06" db="EMBL/GenBank/DDBJ databases">
        <title>Nitrincola tibetense sp. nov., isolated from Lake XuguoCo on Tibetan Plateau.</title>
        <authorList>
            <person name="Xing P."/>
        </authorList>
    </citation>
    <scope>NUCLEOTIDE SEQUENCE [LARGE SCALE GENOMIC DNA]</scope>
    <source>
        <strain evidence="3">xg18</strain>
    </source>
</reference>
<sequence length="93" mass="10596">MSKITLSGYIEVPAEDLAAICLELPNHIALTEQEAGCLLFTITRDPVNPHRFDVYEEFTDKAAFEQHQARVKTSHWGLVTKNVERFYNITKSS</sequence>
<dbReference type="SUPFAM" id="SSF54909">
    <property type="entry name" value="Dimeric alpha+beta barrel"/>
    <property type="match status" value="1"/>
</dbReference>
<dbReference type="Proteomes" id="UP000250744">
    <property type="component" value="Unassembled WGS sequence"/>
</dbReference>
<dbReference type="OrthoDB" id="9812192at2"/>
<proteinExistence type="predicted"/>
<organism evidence="2 3">
    <name type="scientific">Nitrincola tibetensis</name>
    <dbReference type="NCBI Taxonomy" id="2219697"/>
    <lineage>
        <taxon>Bacteria</taxon>
        <taxon>Pseudomonadati</taxon>
        <taxon>Pseudomonadota</taxon>
        <taxon>Gammaproteobacteria</taxon>
        <taxon>Oceanospirillales</taxon>
        <taxon>Oceanospirillaceae</taxon>
        <taxon>Nitrincola</taxon>
    </lineage>
</organism>
<keyword evidence="3" id="KW-1185">Reference proteome</keyword>
<evidence type="ECO:0000313" key="3">
    <source>
        <dbReference type="Proteomes" id="UP000250744"/>
    </source>
</evidence>
<dbReference type="EMBL" id="QKRX01000002">
    <property type="protein sequence ID" value="RAU19510.1"/>
    <property type="molecule type" value="Genomic_DNA"/>
</dbReference>
<protein>
    <submittedName>
        <fullName evidence="2">Antibiotic biosynthesis monooxygenase</fullName>
    </submittedName>
</protein>
<dbReference type="Gene3D" id="3.30.70.100">
    <property type="match status" value="1"/>
</dbReference>
<dbReference type="RefSeq" id="WP_112157904.1">
    <property type="nucleotide sequence ID" value="NZ_QKRX01000002.1"/>
</dbReference>
<gene>
    <name evidence="2" type="ORF">DN062_04125</name>
</gene>
<dbReference type="InterPro" id="IPR011008">
    <property type="entry name" value="Dimeric_a/b-barrel"/>
</dbReference>
<dbReference type="GO" id="GO:0004497">
    <property type="term" value="F:monooxygenase activity"/>
    <property type="evidence" value="ECO:0007669"/>
    <property type="project" value="UniProtKB-KW"/>
</dbReference>
<accession>A0A364NR75</accession>
<name>A0A364NR75_9GAMM</name>